<evidence type="ECO:0000313" key="1">
    <source>
        <dbReference type="EMBL" id="QSX74456.1"/>
    </source>
</evidence>
<dbReference type="Proteomes" id="UP000663400">
    <property type="component" value="Chromosome"/>
</dbReference>
<name>A0ABX7RC18_9GAMM</name>
<reference evidence="1 2" key="1">
    <citation type="submission" date="2021-02" db="EMBL/GenBank/DDBJ databases">
        <title>Lysobacter arenosi sp. nov., isolated from soil of gangwondo yeongwol, south Korea.</title>
        <authorList>
            <person name="Kim K.R."/>
            <person name="Kim K.H."/>
            <person name="Jeon C.O."/>
        </authorList>
    </citation>
    <scope>NUCLEOTIDE SEQUENCE [LARGE SCALE GENOMIC DNA]</scope>
    <source>
        <strain evidence="1 2">R7</strain>
    </source>
</reference>
<protein>
    <submittedName>
        <fullName evidence="1">Uncharacterized protein</fullName>
    </submittedName>
</protein>
<sequence length="606" mass="69349">MSEACTSCNKQIPRAHRRDLEGGYCLACYHLLFKHRPCQRCGEMARAREDDPTPLCNGCRDIVLRERRSCDRCGDLIGPRGILRRDGSACCRRCRRYMWPDRTCAYCGFTGKRVTRNYALGFDQPACSSCQTKRSAHVTCAGCRRPRTPAGERDGRVYCAHCLPTGAPALIHCQGCGRWRPGYSKTHCEDCGWERLHEVLLTRLKPQLTRGWTRELFAQYHRHARLASKRGQWYKALKRDIGFFVAIELAFGDREEVTSVLIVRRLGHEFVHKHQRAMSFMAHQGVIGLDNEPDYRLELAISRLQHLLEDDSPWIHQVLQRFMQRMVTTRARITNRSKHGRIPIQPKSIESALRAAHQLLAFAKVEYRASSIQEVNQEVLDRFLGINPLRGARVRAFVRHINQRERSFHKLSVPSVRRPFPYHSVLPTERRLELAQAFAKVSPSQADMRMGLISLFILVYAQTAVRASRIRLDAIRETPTGYEIKFAKLWMEVDPLLTKPLMSWLTRRREFSAFDETDTSPFLFPGRIATTATDSKSIAKWLRRYQVGTNQLRITAIAAMVTGGVRQPRVLVDCFGISSDTAILFCQALGSFDMARAAHVMNTYGA</sequence>
<organism evidence="1 2">
    <name type="scientific">Lysobacter arenosi</name>
    <dbReference type="NCBI Taxonomy" id="2795387"/>
    <lineage>
        <taxon>Bacteria</taxon>
        <taxon>Pseudomonadati</taxon>
        <taxon>Pseudomonadota</taxon>
        <taxon>Gammaproteobacteria</taxon>
        <taxon>Lysobacterales</taxon>
        <taxon>Lysobacteraceae</taxon>
        <taxon>Lysobacter</taxon>
    </lineage>
</organism>
<keyword evidence="2" id="KW-1185">Reference proteome</keyword>
<accession>A0ABX7RC18</accession>
<dbReference type="EMBL" id="CP071517">
    <property type="protein sequence ID" value="QSX74456.1"/>
    <property type="molecule type" value="Genomic_DNA"/>
</dbReference>
<proteinExistence type="predicted"/>
<dbReference type="RefSeq" id="WP_200608353.1">
    <property type="nucleotide sequence ID" value="NZ_CP071517.1"/>
</dbReference>
<gene>
    <name evidence="1" type="ORF">HIV01_014895</name>
</gene>
<evidence type="ECO:0000313" key="2">
    <source>
        <dbReference type="Proteomes" id="UP000663400"/>
    </source>
</evidence>